<accession>A0A0B0P1A6</accession>
<evidence type="ECO:0000313" key="2">
    <source>
        <dbReference type="Proteomes" id="UP000032142"/>
    </source>
</evidence>
<reference evidence="2" key="1">
    <citation type="submission" date="2014-09" db="EMBL/GenBank/DDBJ databases">
        <authorList>
            <person name="Mudge J."/>
            <person name="Ramaraj T."/>
            <person name="Lindquist I.E."/>
            <person name="Bharti A.K."/>
            <person name="Sundararajan A."/>
            <person name="Cameron C.T."/>
            <person name="Woodward J.E."/>
            <person name="May G.D."/>
            <person name="Brubaker C."/>
            <person name="Broadhvest J."/>
            <person name="Wilkins T.A."/>
        </authorList>
    </citation>
    <scope>NUCLEOTIDE SEQUENCE</scope>
    <source>
        <strain evidence="2">cv. AKA8401</strain>
    </source>
</reference>
<protein>
    <submittedName>
        <fullName evidence="1">Uncharacterized protein</fullName>
    </submittedName>
</protein>
<sequence>MPCHILNLACFVPF</sequence>
<dbReference type="Proteomes" id="UP000032142">
    <property type="component" value="Unassembled WGS sequence"/>
</dbReference>
<organism evidence="1 2">
    <name type="scientific">Gossypium arboreum</name>
    <name type="common">Tree cotton</name>
    <name type="synonym">Gossypium nanking</name>
    <dbReference type="NCBI Taxonomy" id="29729"/>
    <lineage>
        <taxon>Eukaryota</taxon>
        <taxon>Viridiplantae</taxon>
        <taxon>Streptophyta</taxon>
        <taxon>Embryophyta</taxon>
        <taxon>Tracheophyta</taxon>
        <taxon>Spermatophyta</taxon>
        <taxon>Magnoliopsida</taxon>
        <taxon>eudicotyledons</taxon>
        <taxon>Gunneridae</taxon>
        <taxon>Pentapetalae</taxon>
        <taxon>rosids</taxon>
        <taxon>malvids</taxon>
        <taxon>Malvales</taxon>
        <taxon>Malvaceae</taxon>
        <taxon>Malvoideae</taxon>
        <taxon>Gossypium</taxon>
    </lineage>
</organism>
<dbReference type="EMBL" id="KN409354">
    <property type="protein sequence ID" value="KHG17919.1"/>
    <property type="molecule type" value="Genomic_DNA"/>
</dbReference>
<keyword evidence="2" id="KW-1185">Reference proteome</keyword>
<gene>
    <name evidence="1" type="ORF">F383_03757</name>
</gene>
<name>A0A0B0P1A6_GOSAR</name>
<evidence type="ECO:0000313" key="1">
    <source>
        <dbReference type="EMBL" id="KHG17919.1"/>
    </source>
</evidence>
<proteinExistence type="predicted"/>